<evidence type="ECO:0000313" key="2">
    <source>
        <dbReference type="Proteomes" id="UP000321331"/>
    </source>
</evidence>
<dbReference type="Proteomes" id="UP000321331">
    <property type="component" value="Unassembled WGS sequence"/>
</dbReference>
<dbReference type="AlphaFoldDB" id="A0A5C6T2C8"/>
<comment type="caution">
    <text evidence="1">The sequence shown here is derived from an EMBL/GenBank/DDBJ whole genome shotgun (WGS) entry which is preliminary data.</text>
</comment>
<protein>
    <submittedName>
        <fullName evidence="1">Uncharacterized protein</fullName>
    </submittedName>
</protein>
<reference evidence="1 2" key="1">
    <citation type="submission" date="2019-07" db="EMBL/GenBank/DDBJ databases">
        <title>The First High-Quality Draft Genome Sequence of the Causal Agent of the Current Panama Disease Epidemic.</title>
        <authorList>
            <person name="Warmington R.J."/>
            <person name="Kay W."/>
            <person name="Jeffries A."/>
            <person name="Bebber D."/>
            <person name="Moore K."/>
            <person name="Studholme D.J."/>
        </authorList>
    </citation>
    <scope>NUCLEOTIDE SEQUENCE [LARGE SCALE GENOMIC DNA]</scope>
    <source>
        <strain evidence="1 2">TR4</strain>
    </source>
</reference>
<gene>
    <name evidence="1" type="ORF">FocTR4_00001168</name>
</gene>
<proteinExistence type="predicted"/>
<name>A0A5C6T2C8_FUSOC</name>
<accession>A0A5C6T2C8</accession>
<evidence type="ECO:0000313" key="1">
    <source>
        <dbReference type="EMBL" id="TXC03881.1"/>
    </source>
</evidence>
<sequence length="100" mass="11108">MDLRPGLILLSRTSSEEADPTTCWFSQGPKVLARLPLFEHGVYQLCGAVTSSSGFNMEKPVFEIHRCLAPRAQCSSVDIASMGRSSGKDYIFRLETIYAY</sequence>
<dbReference type="EMBL" id="VMNF01000007">
    <property type="protein sequence ID" value="TXC03881.1"/>
    <property type="molecule type" value="Genomic_DNA"/>
</dbReference>
<organism evidence="1 2">
    <name type="scientific">Fusarium oxysporum f. sp. cubense</name>
    <dbReference type="NCBI Taxonomy" id="61366"/>
    <lineage>
        <taxon>Eukaryota</taxon>
        <taxon>Fungi</taxon>
        <taxon>Dikarya</taxon>
        <taxon>Ascomycota</taxon>
        <taxon>Pezizomycotina</taxon>
        <taxon>Sordariomycetes</taxon>
        <taxon>Hypocreomycetidae</taxon>
        <taxon>Hypocreales</taxon>
        <taxon>Nectriaceae</taxon>
        <taxon>Fusarium</taxon>
        <taxon>Fusarium oxysporum species complex</taxon>
    </lineage>
</organism>